<dbReference type="InterPro" id="IPR011009">
    <property type="entry name" value="Kinase-like_dom_sf"/>
</dbReference>
<keyword evidence="2" id="KW-1185">Reference proteome</keyword>
<dbReference type="Gene3D" id="1.10.510.10">
    <property type="entry name" value="Transferase(Phosphotransferase) domain 1"/>
    <property type="match status" value="1"/>
</dbReference>
<keyword evidence="1" id="KW-0808">Transferase</keyword>
<dbReference type="Gene3D" id="3.30.200.20">
    <property type="entry name" value="Phosphorylase Kinase, domain 1"/>
    <property type="match status" value="1"/>
</dbReference>
<dbReference type="GO" id="GO:0016301">
    <property type="term" value="F:kinase activity"/>
    <property type="evidence" value="ECO:0007669"/>
    <property type="project" value="UniProtKB-KW"/>
</dbReference>
<keyword evidence="1" id="KW-0418">Kinase</keyword>
<dbReference type="SUPFAM" id="SSF56112">
    <property type="entry name" value="Protein kinase-like (PK-like)"/>
    <property type="match status" value="1"/>
</dbReference>
<accession>A0ABU5L6E5</accession>
<organism evidence="1 2">
    <name type="scientific">Candidatus Cyrtobacter comes</name>
    <dbReference type="NCBI Taxonomy" id="675776"/>
    <lineage>
        <taxon>Bacteria</taxon>
        <taxon>Pseudomonadati</taxon>
        <taxon>Pseudomonadota</taxon>
        <taxon>Alphaproteobacteria</taxon>
        <taxon>Rickettsiales</taxon>
        <taxon>Candidatus Midichloriaceae</taxon>
        <taxon>Candidatus Cyrtobacter</taxon>
    </lineage>
</organism>
<evidence type="ECO:0000313" key="1">
    <source>
        <dbReference type="EMBL" id="MDZ5761699.1"/>
    </source>
</evidence>
<dbReference type="EMBL" id="JARGYT010000001">
    <property type="protein sequence ID" value="MDZ5761699.1"/>
    <property type="molecule type" value="Genomic_DNA"/>
</dbReference>
<dbReference type="RefSeq" id="WP_322497212.1">
    <property type="nucleotide sequence ID" value="NZ_JARGYT010000001.1"/>
</dbReference>
<proteinExistence type="predicted"/>
<reference evidence="1 2" key="1">
    <citation type="submission" date="2023-02" db="EMBL/GenBank/DDBJ databases">
        <title>Host association and intracellularity evolved multiple times independently in the Rickettsiales.</title>
        <authorList>
            <person name="Castelli M."/>
            <person name="Nardi T."/>
            <person name="Gammuto L."/>
            <person name="Bellinzona G."/>
            <person name="Sabaneyeva E."/>
            <person name="Potekhin A."/>
            <person name="Serra V."/>
            <person name="Petroni G."/>
            <person name="Sassera D."/>
        </authorList>
    </citation>
    <scope>NUCLEOTIDE SEQUENCE [LARGE SCALE GENOMIC DNA]</scope>
    <source>
        <strain evidence="1 2">BOD18</strain>
    </source>
</reference>
<evidence type="ECO:0000313" key="2">
    <source>
        <dbReference type="Proteomes" id="UP001293791"/>
    </source>
</evidence>
<name>A0ABU5L6E5_9RICK</name>
<comment type="caution">
    <text evidence="1">The sequence shown here is derived from an EMBL/GenBank/DDBJ whole genome shotgun (WGS) entry which is preliminary data.</text>
</comment>
<gene>
    <name evidence="1" type="ORF">Cyrtocomes_00056</name>
</gene>
<protein>
    <submittedName>
        <fullName evidence="1">Protein kinase domain protein</fullName>
    </submittedName>
</protein>
<sequence length="296" mass="34588">MPLERIENKNIRVERFVSTDEGYFQVNGNFSIADKISADTYSLLHKGIPTSNYYALSLDTKFCNWFRIECAYNTAHRKLGGIQKVLCAGFVKMSKIENSREFFIVVEKLHAKTLRERFKEKKPLYNEVMKIFTEVFQILKNLHLNKIYHGSINLDNIYITEEGEIKLSEPFSQPCGYSQSYPYETNERVKILKYCKGGSNGYFDFYALGVTAFLLLWKKDEVFIEHIDQINIDNLFSYFLSLSPITGAFYFIIRSALSINHENYEQIIANIENIFQKHEVVFDETPKNRAIAHRHC</sequence>
<dbReference type="Proteomes" id="UP001293791">
    <property type="component" value="Unassembled WGS sequence"/>
</dbReference>